<dbReference type="InterPro" id="IPR000801">
    <property type="entry name" value="Esterase-like"/>
</dbReference>
<dbReference type="STRING" id="888064.HMPREF9088_1972"/>
<dbReference type="InterPro" id="IPR050583">
    <property type="entry name" value="Mycobacterial_A85_antigen"/>
</dbReference>
<dbReference type="EMBL" id="AEPV01000075">
    <property type="protein sequence ID" value="EFU73148.1"/>
    <property type="molecule type" value="Genomic_DNA"/>
</dbReference>
<protein>
    <submittedName>
        <fullName evidence="1">Putative esterase</fullName>
    </submittedName>
</protein>
<dbReference type="AlphaFoldDB" id="E6LHY2"/>
<name>E6LHY2_ENTI1</name>
<sequence length="282" mass="32518">MNERGQDVKNYHHYYLPIQTHYLLDAYGNQRRVRILLPKDYEKHAQKHYPVVYMHDGQNVFYSKEAYSGHSWKLIPLLKQTAEFPDMLIVAIDNAGEARFDEYTPWPLSVENQALIGFSGGAGQVYSEWVATVVKPYIDTHYRTKPDREYTLCAGSSLGGLIVAYMGSAYPEVFGSLGIFSLASWVSEEAFLDFVSKHPLQKDTKVYIQVGTDEGNEVDQALLNKNSNQAYIDSSLWYYQTLLRGGHEMDHLWLRILADEQHFEKYWADHFGEFLAFSFAEK</sequence>
<dbReference type="InterPro" id="IPR029058">
    <property type="entry name" value="AB_hydrolase_fold"/>
</dbReference>
<evidence type="ECO:0000313" key="2">
    <source>
        <dbReference type="Proteomes" id="UP000010296"/>
    </source>
</evidence>
<reference evidence="1 2" key="1">
    <citation type="submission" date="2010-12" db="EMBL/GenBank/DDBJ databases">
        <authorList>
            <person name="Muzny D."/>
            <person name="Qin X."/>
            <person name="Deng J."/>
            <person name="Jiang H."/>
            <person name="Liu Y."/>
            <person name="Qu J."/>
            <person name="Song X.-Z."/>
            <person name="Zhang L."/>
            <person name="Thornton R."/>
            <person name="Coyle M."/>
            <person name="Francisco L."/>
            <person name="Jackson L."/>
            <person name="Javaid M."/>
            <person name="Korchina V."/>
            <person name="Kovar C."/>
            <person name="Mata R."/>
            <person name="Mathew T."/>
            <person name="Ngo R."/>
            <person name="Nguyen L."/>
            <person name="Nguyen N."/>
            <person name="Okwuonu G."/>
            <person name="Ongeri F."/>
            <person name="Pham C."/>
            <person name="Simmons D."/>
            <person name="Wilczek-Boney K."/>
            <person name="Hale W."/>
            <person name="Jakkamsetti A."/>
            <person name="Pham P."/>
            <person name="Ruth R."/>
            <person name="San Lucas F."/>
            <person name="Warren J."/>
            <person name="Zhang J."/>
            <person name="Zhao Z."/>
            <person name="Zhou C."/>
            <person name="Zhu D."/>
            <person name="Lee S."/>
            <person name="Bess C."/>
            <person name="Blankenburg K."/>
            <person name="Forbes L."/>
            <person name="Fu Q."/>
            <person name="Gubbala S."/>
            <person name="Hirani K."/>
            <person name="Jayaseelan J.C."/>
            <person name="Lara F."/>
            <person name="Munidasa M."/>
            <person name="Palculict T."/>
            <person name="Patil S."/>
            <person name="Pu L.-L."/>
            <person name="Saada N."/>
            <person name="Tang L."/>
            <person name="Weissenberger G."/>
            <person name="Zhu Y."/>
            <person name="Hemphill L."/>
            <person name="Shang Y."/>
            <person name="Youmans B."/>
            <person name="Ayvaz T."/>
            <person name="Ross M."/>
            <person name="Santibanez J."/>
            <person name="Aqrawi P."/>
            <person name="Gross S."/>
            <person name="Joshi V."/>
            <person name="Fowler G."/>
            <person name="Nazareth L."/>
            <person name="Reid J."/>
            <person name="Worley K."/>
            <person name="Petrosino J."/>
            <person name="Highlander S."/>
            <person name="Gibbs R."/>
        </authorList>
    </citation>
    <scope>NUCLEOTIDE SEQUENCE [LARGE SCALE GENOMIC DNA]</scope>
    <source>
        <strain evidence="2">DSM 15952 / CCUG 50447 / LMG 22039 / TP 1.5</strain>
    </source>
</reference>
<comment type="caution">
    <text evidence="1">The sequence shown here is derived from an EMBL/GenBank/DDBJ whole genome shotgun (WGS) entry which is preliminary data.</text>
</comment>
<dbReference type="eggNOG" id="COG2819">
    <property type="taxonomic scope" value="Bacteria"/>
</dbReference>
<gene>
    <name evidence="1" type="ORF">HMPREF9088_1972</name>
</gene>
<keyword evidence="2" id="KW-1185">Reference proteome</keyword>
<proteinExistence type="predicted"/>
<dbReference type="PANTHER" id="PTHR48098">
    <property type="entry name" value="ENTEROCHELIN ESTERASE-RELATED"/>
    <property type="match status" value="1"/>
</dbReference>
<dbReference type="PANTHER" id="PTHR48098:SF6">
    <property type="entry name" value="FERRI-BACILLIBACTIN ESTERASE BESA"/>
    <property type="match status" value="1"/>
</dbReference>
<dbReference type="SUPFAM" id="SSF53474">
    <property type="entry name" value="alpha/beta-Hydrolases"/>
    <property type="match status" value="1"/>
</dbReference>
<dbReference type="HOGENOM" id="CLU_039834_1_2_9"/>
<evidence type="ECO:0000313" key="1">
    <source>
        <dbReference type="EMBL" id="EFU73148.1"/>
    </source>
</evidence>
<dbReference type="Gene3D" id="3.40.50.1820">
    <property type="entry name" value="alpha/beta hydrolase"/>
    <property type="match status" value="1"/>
</dbReference>
<accession>E6LHY2</accession>
<dbReference type="Proteomes" id="UP000010296">
    <property type="component" value="Unassembled WGS sequence"/>
</dbReference>
<dbReference type="Pfam" id="PF00756">
    <property type="entry name" value="Esterase"/>
    <property type="match status" value="1"/>
</dbReference>
<organism evidence="1 2">
    <name type="scientific">Enterococcus italicus (strain DSM 15952 / CCUG 50447 / LMG 22039 / TP 1.5)</name>
    <dbReference type="NCBI Taxonomy" id="888064"/>
    <lineage>
        <taxon>Bacteria</taxon>
        <taxon>Bacillati</taxon>
        <taxon>Bacillota</taxon>
        <taxon>Bacilli</taxon>
        <taxon>Lactobacillales</taxon>
        <taxon>Enterococcaceae</taxon>
        <taxon>Enterococcus</taxon>
    </lineage>
</organism>